<evidence type="ECO:0000313" key="1">
    <source>
        <dbReference type="EMBL" id="OWZ21949.1"/>
    </source>
</evidence>
<gene>
    <name evidence="1" type="ORF">PHMEG_0003404</name>
</gene>
<protein>
    <recommendedName>
        <fullName evidence="3">Integrase catalytic domain-containing protein</fullName>
    </recommendedName>
</protein>
<keyword evidence="2" id="KW-1185">Reference proteome</keyword>
<reference evidence="2" key="1">
    <citation type="submission" date="2017-03" db="EMBL/GenBank/DDBJ databases">
        <title>Phytopthora megakarya and P. palmivora, two closely related causual agents of cacao black pod achieved similar genome size and gene model numbers by different mechanisms.</title>
        <authorList>
            <person name="Ali S."/>
            <person name="Shao J."/>
            <person name="Larry D.J."/>
            <person name="Kronmiller B."/>
            <person name="Shen D."/>
            <person name="Strem M.D."/>
            <person name="Melnick R.L."/>
            <person name="Guiltinan M.J."/>
            <person name="Tyler B.M."/>
            <person name="Meinhardt L.W."/>
            <person name="Bailey B.A."/>
        </authorList>
    </citation>
    <scope>NUCLEOTIDE SEQUENCE [LARGE SCALE GENOMIC DNA]</scope>
    <source>
        <strain evidence="2">zdho120</strain>
    </source>
</reference>
<accession>A0A225WY59</accession>
<comment type="caution">
    <text evidence="1">The sequence shown here is derived from an EMBL/GenBank/DDBJ whole genome shotgun (WGS) entry which is preliminary data.</text>
</comment>
<evidence type="ECO:0000313" key="2">
    <source>
        <dbReference type="Proteomes" id="UP000198211"/>
    </source>
</evidence>
<proteinExistence type="predicted"/>
<evidence type="ECO:0008006" key="3">
    <source>
        <dbReference type="Google" id="ProtNLM"/>
    </source>
</evidence>
<organism evidence="1 2">
    <name type="scientific">Phytophthora megakarya</name>
    <dbReference type="NCBI Taxonomy" id="4795"/>
    <lineage>
        <taxon>Eukaryota</taxon>
        <taxon>Sar</taxon>
        <taxon>Stramenopiles</taxon>
        <taxon>Oomycota</taxon>
        <taxon>Peronosporomycetes</taxon>
        <taxon>Peronosporales</taxon>
        <taxon>Peronosporaceae</taxon>
        <taxon>Phytophthora</taxon>
    </lineage>
</organism>
<name>A0A225WY59_9STRA</name>
<dbReference type="Proteomes" id="UP000198211">
    <property type="component" value="Unassembled WGS sequence"/>
</dbReference>
<dbReference type="AlphaFoldDB" id="A0A225WY59"/>
<dbReference type="OrthoDB" id="8947436at2759"/>
<dbReference type="EMBL" id="NBNE01000174">
    <property type="protein sequence ID" value="OWZ21949.1"/>
    <property type="molecule type" value="Genomic_DNA"/>
</dbReference>
<sequence length="87" mass="10195">MPARSNIPTTKLARMKPAVEYVTQYVVATSVEQHVAKHVAKVLMKDVVVKNRQILYHTNYKFDVVERFHRTWKDCISTYIQTDARDD</sequence>